<keyword evidence="3" id="KW-0804">Transcription</keyword>
<evidence type="ECO:0000313" key="6">
    <source>
        <dbReference type="EMBL" id="NML92688.1"/>
    </source>
</evidence>
<evidence type="ECO:0000256" key="3">
    <source>
        <dbReference type="ARBA" id="ARBA00023163"/>
    </source>
</evidence>
<dbReference type="InterPro" id="IPR050109">
    <property type="entry name" value="HTH-type_TetR-like_transc_reg"/>
</dbReference>
<dbReference type="InterPro" id="IPR001647">
    <property type="entry name" value="HTH_TetR"/>
</dbReference>
<evidence type="ECO:0000256" key="4">
    <source>
        <dbReference type="PROSITE-ProRule" id="PRU00335"/>
    </source>
</evidence>
<evidence type="ECO:0000256" key="1">
    <source>
        <dbReference type="ARBA" id="ARBA00023015"/>
    </source>
</evidence>
<dbReference type="InterPro" id="IPR036271">
    <property type="entry name" value="Tet_transcr_reg_TetR-rel_C_sf"/>
</dbReference>
<keyword evidence="1" id="KW-0805">Transcription regulation</keyword>
<comment type="caution">
    <text evidence="4">Lacks conserved residue(s) required for the propagation of feature annotation.</text>
</comment>
<sequence length="218" mass="24418">MQVNSVPVVEEGESETSRVLLKTARRLFAERGIRAVTVREIAREAGQRNQGAVAYHFGTKDALVERILVDGAQRIEARRHAFLTELEAAGGPRTVREAVAAVIVPSVAFADEDEEHGSYFNRFLMRLALYDPGLIDRTLAGRYNAGYQRCLTHLRRLLAHLPRETQSRRFGFFGSYISALLAEREAVLAEGVAERRRWRSDKALDDLIVTAAALLEAR</sequence>
<accession>A0A7Y0BLW0</accession>
<dbReference type="GO" id="GO:0003700">
    <property type="term" value="F:DNA-binding transcription factor activity"/>
    <property type="evidence" value="ECO:0007669"/>
    <property type="project" value="TreeGrafter"/>
</dbReference>
<dbReference type="EMBL" id="JABBGM010000001">
    <property type="protein sequence ID" value="NML92688.1"/>
    <property type="molecule type" value="Genomic_DNA"/>
</dbReference>
<dbReference type="InterPro" id="IPR009057">
    <property type="entry name" value="Homeodomain-like_sf"/>
</dbReference>
<evidence type="ECO:0000256" key="2">
    <source>
        <dbReference type="ARBA" id="ARBA00023125"/>
    </source>
</evidence>
<dbReference type="SUPFAM" id="SSF46689">
    <property type="entry name" value="Homeodomain-like"/>
    <property type="match status" value="1"/>
</dbReference>
<dbReference type="SUPFAM" id="SSF48498">
    <property type="entry name" value="Tetracyclin repressor-like, C-terminal domain"/>
    <property type="match status" value="1"/>
</dbReference>
<feature type="domain" description="HTH tetR-type" evidence="5">
    <location>
        <begin position="14"/>
        <end position="75"/>
    </location>
</feature>
<keyword evidence="7" id="KW-1185">Reference proteome</keyword>
<dbReference type="PANTHER" id="PTHR30055:SF234">
    <property type="entry name" value="HTH-TYPE TRANSCRIPTIONAL REGULATOR BETI"/>
    <property type="match status" value="1"/>
</dbReference>
<dbReference type="PANTHER" id="PTHR30055">
    <property type="entry name" value="HTH-TYPE TRANSCRIPTIONAL REGULATOR RUTR"/>
    <property type="match status" value="1"/>
</dbReference>
<dbReference type="AlphaFoldDB" id="A0A7Y0BLW0"/>
<dbReference type="PROSITE" id="PS50977">
    <property type="entry name" value="HTH_TETR_2"/>
    <property type="match status" value="1"/>
</dbReference>
<comment type="caution">
    <text evidence="6">The sequence shown here is derived from an EMBL/GenBank/DDBJ whole genome shotgun (WGS) entry which is preliminary data.</text>
</comment>
<proteinExistence type="predicted"/>
<dbReference type="Proteomes" id="UP000583556">
    <property type="component" value="Unassembled WGS sequence"/>
</dbReference>
<keyword evidence="2 4" id="KW-0238">DNA-binding</keyword>
<dbReference type="RefSeq" id="WP_169491904.1">
    <property type="nucleotide sequence ID" value="NZ_JABBGM010000001.1"/>
</dbReference>
<reference evidence="6 7" key="1">
    <citation type="submission" date="2020-04" db="EMBL/GenBank/DDBJ databases">
        <title>Novosphingobium sp. TW-4 isolated from soil.</title>
        <authorList>
            <person name="Dahal R.H."/>
            <person name="Chaudhary D.K."/>
        </authorList>
    </citation>
    <scope>NUCLEOTIDE SEQUENCE [LARGE SCALE GENOMIC DNA]</scope>
    <source>
        <strain evidence="6 7">TW-4</strain>
    </source>
</reference>
<dbReference type="Pfam" id="PF17939">
    <property type="entry name" value="TetR_C_30"/>
    <property type="match status" value="1"/>
</dbReference>
<dbReference type="Gene3D" id="1.10.357.10">
    <property type="entry name" value="Tetracycline Repressor, domain 2"/>
    <property type="match status" value="1"/>
</dbReference>
<name>A0A7Y0BLW0_9SPHN</name>
<protein>
    <submittedName>
        <fullName evidence="6">TetR/AcrR family transcriptional regulator</fullName>
    </submittedName>
</protein>
<dbReference type="InterPro" id="IPR041586">
    <property type="entry name" value="PsrA_TetR_C"/>
</dbReference>
<evidence type="ECO:0000313" key="7">
    <source>
        <dbReference type="Proteomes" id="UP000583556"/>
    </source>
</evidence>
<evidence type="ECO:0000259" key="5">
    <source>
        <dbReference type="PROSITE" id="PS50977"/>
    </source>
</evidence>
<gene>
    <name evidence="6" type="ORF">HHL27_03245</name>
</gene>
<dbReference type="GO" id="GO:0000976">
    <property type="term" value="F:transcription cis-regulatory region binding"/>
    <property type="evidence" value="ECO:0007669"/>
    <property type="project" value="TreeGrafter"/>
</dbReference>
<dbReference type="Pfam" id="PF00440">
    <property type="entry name" value="TetR_N"/>
    <property type="match status" value="1"/>
</dbReference>
<organism evidence="6 7">
    <name type="scientific">Novosphingobium olei</name>
    <dbReference type="NCBI Taxonomy" id="2728851"/>
    <lineage>
        <taxon>Bacteria</taxon>
        <taxon>Pseudomonadati</taxon>
        <taxon>Pseudomonadota</taxon>
        <taxon>Alphaproteobacteria</taxon>
        <taxon>Sphingomonadales</taxon>
        <taxon>Sphingomonadaceae</taxon>
        <taxon>Novosphingobium</taxon>
    </lineage>
</organism>